<name>A0ABN7W8Y1_GIGMA</name>
<accession>A0ABN7W8Y1</accession>
<dbReference type="Proteomes" id="UP000789901">
    <property type="component" value="Unassembled WGS sequence"/>
</dbReference>
<dbReference type="EMBL" id="CAJVQB010035339">
    <property type="protein sequence ID" value="CAG8822399.1"/>
    <property type="molecule type" value="Genomic_DNA"/>
</dbReference>
<sequence>AVLPDFFDKVQRNHQLPFLYKPEQTSNQNNVNNLNTYSNNLTIANQFEPELNDCNDLYDKLIVSTKKALELLKEQKTASSYLLAKLRILEYWNDLFLDHYKVKKKEKILSREDSPGPTNNQLENSEANEEPVGNINANDSEH</sequence>
<feature type="non-terminal residue" evidence="2">
    <location>
        <position position="142"/>
    </location>
</feature>
<feature type="non-terminal residue" evidence="2">
    <location>
        <position position="1"/>
    </location>
</feature>
<keyword evidence="3" id="KW-1185">Reference proteome</keyword>
<organism evidence="2 3">
    <name type="scientific">Gigaspora margarita</name>
    <dbReference type="NCBI Taxonomy" id="4874"/>
    <lineage>
        <taxon>Eukaryota</taxon>
        <taxon>Fungi</taxon>
        <taxon>Fungi incertae sedis</taxon>
        <taxon>Mucoromycota</taxon>
        <taxon>Glomeromycotina</taxon>
        <taxon>Glomeromycetes</taxon>
        <taxon>Diversisporales</taxon>
        <taxon>Gigasporaceae</taxon>
        <taxon>Gigaspora</taxon>
    </lineage>
</organism>
<reference evidence="2 3" key="1">
    <citation type="submission" date="2021-06" db="EMBL/GenBank/DDBJ databases">
        <authorList>
            <person name="Kallberg Y."/>
            <person name="Tangrot J."/>
            <person name="Rosling A."/>
        </authorList>
    </citation>
    <scope>NUCLEOTIDE SEQUENCE [LARGE SCALE GENOMIC DNA]</scope>
    <source>
        <strain evidence="2 3">120-4 pot B 10/14</strain>
    </source>
</reference>
<protein>
    <submittedName>
        <fullName evidence="2">14985_t:CDS:1</fullName>
    </submittedName>
</protein>
<evidence type="ECO:0000256" key="1">
    <source>
        <dbReference type="SAM" id="MobiDB-lite"/>
    </source>
</evidence>
<evidence type="ECO:0000313" key="2">
    <source>
        <dbReference type="EMBL" id="CAG8822399.1"/>
    </source>
</evidence>
<comment type="caution">
    <text evidence="2">The sequence shown here is derived from an EMBL/GenBank/DDBJ whole genome shotgun (WGS) entry which is preliminary data.</text>
</comment>
<proteinExistence type="predicted"/>
<feature type="region of interest" description="Disordered" evidence="1">
    <location>
        <begin position="107"/>
        <end position="142"/>
    </location>
</feature>
<evidence type="ECO:0000313" key="3">
    <source>
        <dbReference type="Proteomes" id="UP000789901"/>
    </source>
</evidence>
<gene>
    <name evidence="2" type="ORF">GMARGA_LOCUS28083</name>
</gene>
<feature type="compositionally biased region" description="Polar residues" evidence="1">
    <location>
        <begin position="116"/>
        <end position="125"/>
    </location>
</feature>